<proteinExistence type="predicted"/>
<keyword evidence="2" id="KW-1185">Reference proteome</keyword>
<protein>
    <submittedName>
        <fullName evidence="1">Choice-of-anchor B family protein</fullName>
    </submittedName>
</protein>
<organism evidence="1 2">
    <name type="scientific">Gaetbulibacter aestuarii</name>
    <dbReference type="NCBI Taxonomy" id="1502358"/>
    <lineage>
        <taxon>Bacteria</taxon>
        <taxon>Pseudomonadati</taxon>
        <taxon>Bacteroidota</taxon>
        <taxon>Flavobacteriia</taxon>
        <taxon>Flavobacteriales</taxon>
        <taxon>Flavobacteriaceae</taxon>
        <taxon>Gaetbulibacter</taxon>
    </lineage>
</organism>
<dbReference type="SUPFAM" id="SSF75011">
    <property type="entry name" value="3-carboxy-cis,cis-mucoante lactonizing enzyme"/>
    <property type="match status" value="1"/>
</dbReference>
<dbReference type="Proteomes" id="UP001610100">
    <property type="component" value="Unassembled WGS sequence"/>
</dbReference>
<evidence type="ECO:0000313" key="1">
    <source>
        <dbReference type="EMBL" id="MFH6770917.1"/>
    </source>
</evidence>
<name>A0ABW7MVQ8_9FLAO</name>
<accession>A0ABW7MVQ8</accession>
<evidence type="ECO:0000313" key="2">
    <source>
        <dbReference type="Proteomes" id="UP001610100"/>
    </source>
</evidence>
<reference evidence="1 2" key="1">
    <citation type="submission" date="2024-02" db="EMBL/GenBank/DDBJ databases">
        <title>A Gaetbulibacter species isolated from tidal flats and genomic insights of their niches.</title>
        <authorList>
            <person name="Ye Y."/>
        </authorList>
    </citation>
    <scope>NUCLEOTIDE SEQUENCE [LARGE SCALE GENOMIC DNA]</scope>
    <source>
        <strain evidence="1 2">KYW382</strain>
    </source>
</reference>
<dbReference type="RefSeq" id="WP_344739628.1">
    <property type="nucleotide sequence ID" value="NZ_BAABAY010000001.1"/>
</dbReference>
<dbReference type="NCBIfam" id="TIGR04312">
    <property type="entry name" value="choice_anch_B"/>
    <property type="match status" value="1"/>
</dbReference>
<sequence>MLNLRNIKSALSKVFDRSLIILLVILNACSNEPVVPVQPVVDLPGTPCENGFAGIYPCNGYDLMAQVPLSDLNATSGNDCWGWTDPSTGKEYALMGTDANTSFVDISTPDQPVVIGMLPTATVSSSWRDIKVYNNYAFIVSEASSHGMQVFDLTRLRNVTNPPKTFSSDVHFTGFGSAHNIVINEASGYAYPVGQNRSSTYAGGPLFINIQDPLNPQVEGGFADAGYSHDGEVVTYNGPDNDYTGQEIFVGSNENEVVVVNVTDKQNPTIISRITYDNVRYTHQGWFTKDMRYFIVGDELDELRLGNNTKTIVLDFTDLDNPTLHFNYFGNLPAIDHNGYVKDDMFYLANYRAGVRMIDISQIANKTFTEVGFFDTYPANDSAEFNGVWNVYPFFPSGNIILSDIEKGLFIIRKSAN</sequence>
<comment type="caution">
    <text evidence="1">The sequence shown here is derived from an EMBL/GenBank/DDBJ whole genome shotgun (WGS) entry which is preliminary data.</text>
</comment>
<dbReference type="InterPro" id="IPR027589">
    <property type="entry name" value="Choice_anch_B"/>
</dbReference>
<dbReference type="EMBL" id="JBAWKB010000001">
    <property type="protein sequence ID" value="MFH6770917.1"/>
    <property type="molecule type" value="Genomic_DNA"/>
</dbReference>
<dbReference type="PANTHER" id="PTHR38787">
    <property type="entry name" value="REGULATORY P DOMAIN-CONTAINING PROTEIN"/>
    <property type="match status" value="1"/>
</dbReference>
<dbReference type="PANTHER" id="PTHR38787:SF3">
    <property type="entry name" value="REGULATORY P DOMAIN-CONTAINING PROTEIN"/>
    <property type="match status" value="1"/>
</dbReference>
<gene>
    <name evidence="1" type="ORF">V8G58_03140</name>
</gene>